<comment type="caution">
    <text evidence="4">The sequence shown here is derived from an EMBL/GenBank/DDBJ whole genome shotgun (WGS) entry which is preliminary data.</text>
</comment>
<dbReference type="Pfam" id="PF13411">
    <property type="entry name" value="MerR_1"/>
    <property type="match status" value="1"/>
</dbReference>
<dbReference type="GO" id="GO:0003677">
    <property type="term" value="F:DNA binding"/>
    <property type="evidence" value="ECO:0007669"/>
    <property type="project" value="UniProtKB-KW"/>
</dbReference>
<evidence type="ECO:0000259" key="3">
    <source>
        <dbReference type="PROSITE" id="PS50937"/>
    </source>
</evidence>
<dbReference type="Proteomes" id="UP000638648">
    <property type="component" value="Unassembled WGS sequence"/>
</dbReference>
<dbReference type="SUPFAM" id="SSF46955">
    <property type="entry name" value="Putative DNA-binding domain"/>
    <property type="match status" value="1"/>
</dbReference>
<dbReference type="PROSITE" id="PS00552">
    <property type="entry name" value="HTH_MERR_1"/>
    <property type="match status" value="1"/>
</dbReference>
<evidence type="ECO:0000313" key="4">
    <source>
        <dbReference type="EMBL" id="MBE1606085.1"/>
    </source>
</evidence>
<dbReference type="AlphaFoldDB" id="A0A927MZR1"/>
<name>A0A927MZR1_9ACTN</name>
<sequence>MRIGELSRQTGVSERLLRYYEEQGLLHPRRRPSGYRDYADSDVHTVRRIRTLLSAGLGTSVIAEVLPCFADKGDLLAPTCSELVVGLGKERDRISTSIDELVSARTILDAILGAADVADTDSGGYDDPTSKYPTSDAPTEPALR</sequence>
<dbReference type="InterPro" id="IPR009061">
    <property type="entry name" value="DNA-bd_dom_put_sf"/>
</dbReference>
<dbReference type="PANTHER" id="PTHR30204:SF97">
    <property type="entry name" value="MERR FAMILY REGULATORY PROTEIN"/>
    <property type="match status" value="1"/>
</dbReference>
<dbReference type="PROSITE" id="PS50937">
    <property type="entry name" value="HTH_MERR_2"/>
    <property type="match status" value="1"/>
</dbReference>
<evidence type="ECO:0000256" key="1">
    <source>
        <dbReference type="ARBA" id="ARBA00023125"/>
    </source>
</evidence>
<dbReference type="InterPro" id="IPR047057">
    <property type="entry name" value="MerR_fam"/>
</dbReference>
<dbReference type="PRINTS" id="PR00040">
    <property type="entry name" value="HTHMERR"/>
</dbReference>
<evidence type="ECO:0000313" key="5">
    <source>
        <dbReference type="Proteomes" id="UP000638648"/>
    </source>
</evidence>
<keyword evidence="5" id="KW-1185">Reference proteome</keyword>
<dbReference type="InterPro" id="IPR000551">
    <property type="entry name" value="MerR-type_HTH_dom"/>
</dbReference>
<dbReference type="Gene3D" id="1.10.1660.10">
    <property type="match status" value="1"/>
</dbReference>
<keyword evidence="1 4" id="KW-0238">DNA-binding</keyword>
<feature type="domain" description="HTH merR-type" evidence="3">
    <location>
        <begin position="1"/>
        <end position="68"/>
    </location>
</feature>
<dbReference type="EMBL" id="JADBEM010000001">
    <property type="protein sequence ID" value="MBE1606085.1"/>
    <property type="molecule type" value="Genomic_DNA"/>
</dbReference>
<evidence type="ECO:0000256" key="2">
    <source>
        <dbReference type="SAM" id="MobiDB-lite"/>
    </source>
</evidence>
<organism evidence="4 5">
    <name type="scientific">Actinopolymorpha pittospori</name>
    <dbReference type="NCBI Taxonomy" id="648752"/>
    <lineage>
        <taxon>Bacteria</taxon>
        <taxon>Bacillati</taxon>
        <taxon>Actinomycetota</taxon>
        <taxon>Actinomycetes</taxon>
        <taxon>Propionibacteriales</taxon>
        <taxon>Actinopolymorphaceae</taxon>
        <taxon>Actinopolymorpha</taxon>
    </lineage>
</organism>
<dbReference type="GO" id="GO:0003700">
    <property type="term" value="F:DNA-binding transcription factor activity"/>
    <property type="evidence" value="ECO:0007669"/>
    <property type="project" value="InterPro"/>
</dbReference>
<gene>
    <name evidence="4" type="ORF">HEB94_002933</name>
</gene>
<accession>A0A927MZR1</accession>
<dbReference type="RefSeq" id="WP_192750271.1">
    <property type="nucleotide sequence ID" value="NZ_BAABJL010000025.1"/>
</dbReference>
<dbReference type="SMART" id="SM00422">
    <property type="entry name" value="HTH_MERR"/>
    <property type="match status" value="1"/>
</dbReference>
<dbReference type="PANTHER" id="PTHR30204">
    <property type="entry name" value="REDOX-CYCLING DRUG-SENSING TRANSCRIPTIONAL ACTIVATOR SOXR"/>
    <property type="match status" value="1"/>
</dbReference>
<protein>
    <submittedName>
        <fullName evidence="4">DNA-binding transcriptional MerR regulator</fullName>
    </submittedName>
</protein>
<reference evidence="4" key="1">
    <citation type="submission" date="2020-10" db="EMBL/GenBank/DDBJ databases">
        <title>Sequencing the genomes of 1000 actinobacteria strains.</title>
        <authorList>
            <person name="Klenk H.-P."/>
        </authorList>
    </citation>
    <scope>NUCLEOTIDE SEQUENCE</scope>
    <source>
        <strain evidence="4">DSM 45354</strain>
    </source>
</reference>
<proteinExistence type="predicted"/>
<feature type="region of interest" description="Disordered" evidence="2">
    <location>
        <begin position="119"/>
        <end position="144"/>
    </location>
</feature>
<dbReference type="CDD" id="cd01282">
    <property type="entry name" value="HTH_MerR-like_sg3"/>
    <property type="match status" value="1"/>
</dbReference>